<protein>
    <recommendedName>
        <fullName evidence="3">Twin-arginine translocation signal domain-containing protein</fullName>
    </recommendedName>
</protein>
<accession>A0A7W6FLC3</accession>
<sequence>MMMNRRAFSTALVAGAAATLLSSRGMGHRLR</sequence>
<evidence type="ECO:0000313" key="2">
    <source>
        <dbReference type="Proteomes" id="UP000545490"/>
    </source>
</evidence>
<comment type="caution">
    <text evidence="1">The sequence shown here is derived from an EMBL/GenBank/DDBJ whole genome shotgun (WGS) entry which is preliminary data.</text>
</comment>
<evidence type="ECO:0008006" key="3">
    <source>
        <dbReference type="Google" id="ProtNLM"/>
    </source>
</evidence>
<organism evidence="1 2">
    <name type="scientific">Rhizobium fabae</name>
    <dbReference type="NCBI Taxonomy" id="573179"/>
    <lineage>
        <taxon>Bacteria</taxon>
        <taxon>Pseudomonadati</taxon>
        <taxon>Pseudomonadota</taxon>
        <taxon>Alphaproteobacteria</taxon>
        <taxon>Hyphomicrobiales</taxon>
        <taxon>Rhizobiaceae</taxon>
        <taxon>Rhizobium/Agrobacterium group</taxon>
        <taxon>Rhizobium</taxon>
    </lineage>
</organism>
<proteinExistence type="predicted"/>
<name>A0A7W6FLC3_9HYPH</name>
<reference evidence="1 2" key="1">
    <citation type="submission" date="2020-08" db="EMBL/GenBank/DDBJ databases">
        <title>Genomic Encyclopedia of Type Strains, Phase IV (KMG-IV): sequencing the most valuable type-strain genomes for metagenomic binning, comparative biology and taxonomic classification.</title>
        <authorList>
            <person name="Goeker M."/>
        </authorList>
    </citation>
    <scope>NUCLEOTIDE SEQUENCE [LARGE SCALE GENOMIC DNA]</scope>
    <source>
        <strain evidence="1 2">DSM 19331</strain>
    </source>
</reference>
<dbReference type="EMBL" id="JACIDG010000017">
    <property type="protein sequence ID" value="MBB3918258.1"/>
    <property type="molecule type" value="Genomic_DNA"/>
</dbReference>
<evidence type="ECO:0000313" key="1">
    <source>
        <dbReference type="EMBL" id="MBB3918258.1"/>
    </source>
</evidence>
<dbReference type="Proteomes" id="UP000545490">
    <property type="component" value="Unassembled WGS sequence"/>
</dbReference>
<gene>
    <name evidence="1" type="ORF">GGQ65_005593</name>
</gene>
<dbReference type="AlphaFoldDB" id="A0A7W6FLC3"/>